<organism evidence="1 2">
    <name type="scientific">Noviherbaspirillum album</name>
    <dbReference type="NCBI Taxonomy" id="3080276"/>
    <lineage>
        <taxon>Bacteria</taxon>
        <taxon>Pseudomonadati</taxon>
        <taxon>Pseudomonadota</taxon>
        <taxon>Betaproteobacteria</taxon>
        <taxon>Burkholderiales</taxon>
        <taxon>Oxalobacteraceae</taxon>
        <taxon>Noviherbaspirillum</taxon>
    </lineage>
</organism>
<gene>
    <name evidence="1" type="ORF">RY831_17535</name>
</gene>
<sequence>MHFKQLNERISSAINLYAALSRSGFNMRTFTGTLSWQKDRPKYAIRAQEMANWFARPGILQASVQKLSGKEAFGNMAAKTGIVFFQNYWGPNEQGDHIDLWNGSRLADWTSWIRNQSGINIPGVWSDYNKAKAVWIWAMT</sequence>
<evidence type="ECO:0000313" key="2">
    <source>
        <dbReference type="Proteomes" id="UP001352263"/>
    </source>
</evidence>
<accession>A0ABU6JCK5</accession>
<keyword evidence="2" id="KW-1185">Reference proteome</keyword>
<reference evidence="1 2" key="1">
    <citation type="submission" date="2023-10" db="EMBL/GenBank/DDBJ databases">
        <title>Noviherbaspirillum sp. CPCC 100848 genome assembly.</title>
        <authorList>
            <person name="Li X.Y."/>
            <person name="Fang X.M."/>
        </authorList>
    </citation>
    <scope>NUCLEOTIDE SEQUENCE [LARGE SCALE GENOMIC DNA]</scope>
    <source>
        <strain evidence="1 2">CPCC 100848</strain>
    </source>
</reference>
<dbReference type="Proteomes" id="UP001352263">
    <property type="component" value="Unassembled WGS sequence"/>
</dbReference>
<evidence type="ECO:0000313" key="1">
    <source>
        <dbReference type="EMBL" id="MEC4720972.1"/>
    </source>
</evidence>
<dbReference type="Pfam" id="PF14113">
    <property type="entry name" value="Tae4"/>
    <property type="match status" value="1"/>
</dbReference>
<dbReference type="RefSeq" id="WP_326507686.1">
    <property type="nucleotide sequence ID" value="NZ_JAWIIV010000015.1"/>
</dbReference>
<dbReference type="EMBL" id="JAWIIV010000015">
    <property type="protein sequence ID" value="MEC4720972.1"/>
    <property type="molecule type" value="Genomic_DNA"/>
</dbReference>
<comment type="caution">
    <text evidence="1">The sequence shown here is derived from an EMBL/GenBank/DDBJ whole genome shotgun (WGS) entry which is preliminary data.</text>
</comment>
<dbReference type="InterPro" id="IPR025562">
    <property type="entry name" value="Tae4"/>
</dbReference>
<proteinExistence type="predicted"/>
<dbReference type="Gene3D" id="3.90.1720.80">
    <property type="match status" value="1"/>
</dbReference>
<name>A0ABU6JCK5_9BURK</name>
<protein>
    <submittedName>
        <fullName evidence="1">T6SS effector amidase Tae4 family protein</fullName>
    </submittedName>
</protein>